<keyword evidence="7 9" id="KW-0460">Magnesium</keyword>
<comment type="catalytic activity">
    <reaction evidence="8">
        <text>(7R,8S)-8-amino-7-(carboxyamino)nonanoate + ATP = (4R,5S)-dethiobiotin + ADP + phosphate + H(+)</text>
        <dbReference type="Rhea" id="RHEA:63684"/>
        <dbReference type="ChEBI" id="CHEBI:15378"/>
        <dbReference type="ChEBI" id="CHEBI:30616"/>
        <dbReference type="ChEBI" id="CHEBI:43474"/>
        <dbReference type="ChEBI" id="CHEBI:149470"/>
        <dbReference type="ChEBI" id="CHEBI:149473"/>
        <dbReference type="ChEBI" id="CHEBI:456216"/>
    </reaction>
</comment>
<comment type="function">
    <text evidence="9">Catalyzes a mechanistically unusual reaction, the ATP-dependent insertion of CO2 between the N7 and N8 nitrogen atoms of 7,8-diaminopelargonic acid (DAPA, also called 7,8-diammoniononanoate) to form a ureido ring.</text>
</comment>
<evidence type="ECO:0000256" key="9">
    <source>
        <dbReference type="HAMAP-Rule" id="MF_00336"/>
    </source>
</evidence>
<dbReference type="EMBL" id="JBHMAG010000020">
    <property type="protein sequence ID" value="MFB9756110.1"/>
    <property type="molecule type" value="Genomic_DNA"/>
</dbReference>
<protein>
    <recommendedName>
        <fullName evidence="9">ATP-dependent dethiobiotin synthetase BioD</fullName>
        <ecNumber evidence="9">6.3.3.3</ecNumber>
    </recommendedName>
    <alternativeName>
        <fullName evidence="9">DTB synthetase</fullName>
        <shortName evidence="9">DTBS</shortName>
    </alternativeName>
    <alternativeName>
        <fullName evidence="9">Dethiobiotin synthase</fullName>
    </alternativeName>
</protein>
<comment type="subcellular location">
    <subcellularLocation>
        <location evidence="9">Cytoplasm</location>
    </subcellularLocation>
</comment>
<evidence type="ECO:0000256" key="4">
    <source>
        <dbReference type="ARBA" id="ARBA00022741"/>
    </source>
</evidence>
<dbReference type="SUPFAM" id="SSF52540">
    <property type="entry name" value="P-loop containing nucleoside triphosphate hydrolases"/>
    <property type="match status" value="1"/>
</dbReference>
<evidence type="ECO:0000256" key="1">
    <source>
        <dbReference type="ARBA" id="ARBA00022490"/>
    </source>
</evidence>
<dbReference type="PIRSF" id="PIRSF006755">
    <property type="entry name" value="DTB_synth"/>
    <property type="match status" value="1"/>
</dbReference>
<evidence type="ECO:0000256" key="7">
    <source>
        <dbReference type="ARBA" id="ARBA00022842"/>
    </source>
</evidence>
<comment type="cofactor">
    <cofactor evidence="9">
        <name>Mg(2+)</name>
        <dbReference type="ChEBI" id="CHEBI:18420"/>
    </cofactor>
</comment>
<dbReference type="InterPro" id="IPR004472">
    <property type="entry name" value="DTB_synth_BioD"/>
</dbReference>
<dbReference type="EC" id="6.3.3.3" evidence="9"/>
<name>A0ABV5W6V9_9BACL</name>
<comment type="similarity">
    <text evidence="9">Belongs to the dethiobiotin synthetase family.</text>
</comment>
<evidence type="ECO:0000256" key="3">
    <source>
        <dbReference type="ARBA" id="ARBA00022723"/>
    </source>
</evidence>
<keyword evidence="1 9" id="KW-0963">Cytoplasm</keyword>
<comment type="caution">
    <text evidence="10">The sequence shown here is derived from an EMBL/GenBank/DDBJ whole genome shotgun (WGS) entry which is preliminary data.</text>
</comment>
<feature type="binding site" evidence="9">
    <location>
        <position position="17"/>
    </location>
    <ligand>
        <name>Mg(2+)</name>
        <dbReference type="ChEBI" id="CHEBI:18420"/>
    </ligand>
</feature>
<sequence>MYRGLFITGTDTGVGKTRVTAGIAAALRLPPAWPRAERFGALAPSDAVGVWKPVQTGAASPSAREADSWRLAEEGRLTQTAESIAGLTYPAPLAPWMAARRQGEVVDYAALLDDGKRRQAACGFLLVEGAGGLAVPLTATKLMAHLAADLDLPLLIVARAGLGTVNHTLLTAALARQYGLIVAGVVLNETVPGDAEPQRLEENAEMIEAFGDVPVIGKLPYTEWAGEGGTSEWAAIVKRELDWPALLGG</sequence>
<evidence type="ECO:0000313" key="10">
    <source>
        <dbReference type="EMBL" id="MFB9756110.1"/>
    </source>
</evidence>
<comment type="caution">
    <text evidence="9">Lacks conserved residue(s) required for the propagation of feature annotation.</text>
</comment>
<dbReference type="NCBIfam" id="TIGR00347">
    <property type="entry name" value="bioD"/>
    <property type="match status" value="1"/>
</dbReference>
<proteinExistence type="inferred from homology"/>
<keyword evidence="2 9" id="KW-0436">Ligase</keyword>
<comment type="catalytic activity">
    <reaction evidence="9">
        <text>(7R,8S)-7,8-diammoniononanoate + CO2 + ATP = (4R,5S)-dethiobiotin + ADP + phosphate + 3 H(+)</text>
        <dbReference type="Rhea" id="RHEA:15805"/>
        <dbReference type="ChEBI" id="CHEBI:15378"/>
        <dbReference type="ChEBI" id="CHEBI:16526"/>
        <dbReference type="ChEBI" id="CHEBI:30616"/>
        <dbReference type="ChEBI" id="CHEBI:43474"/>
        <dbReference type="ChEBI" id="CHEBI:149469"/>
        <dbReference type="ChEBI" id="CHEBI:149473"/>
        <dbReference type="ChEBI" id="CHEBI:456216"/>
        <dbReference type="EC" id="6.3.3.3"/>
    </reaction>
</comment>
<evidence type="ECO:0000256" key="6">
    <source>
        <dbReference type="ARBA" id="ARBA00022840"/>
    </source>
</evidence>
<dbReference type="HAMAP" id="MF_00336">
    <property type="entry name" value="BioD"/>
    <property type="match status" value="1"/>
</dbReference>
<dbReference type="PANTHER" id="PTHR43210:SF2">
    <property type="entry name" value="ATP-DEPENDENT DETHIOBIOTIN SYNTHETASE BIOD 2"/>
    <property type="match status" value="1"/>
</dbReference>
<feature type="active site" evidence="9">
    <location>
        <position position="52"/>
    </location>
</feature>
<keyword evidence="4 9" id="KW-0547">Nucleotide-binding</keyword>
<dbReference type="InterPro" id="IPR027417">
    <property type="entry name" value="P-loop_NTPase"/>
</dbReference>
<evidence type="ECO:0000256" key="5">
    <source>
        <dbReference type="ARBA" id="ARBA00022756"/>
    </source>
</evidence>
<feature type="binding site" evidence="9">
    <location>
        <position position="67"/>
    </location>
    <ligand>
        <name>ATP</name>
        <dbReference type="ChEBI" id="CHEBI:30616"/>
    </ligand>
</feature>
<reference evidence="10 11" key="1">
    <citation type="submission" date="2024-09" db="EMBL/GenBank/DDBJ databases">
        <authorList>
            <person name="Sun Q."/>
            <person name="Mori K."/>
        </authorList>
    </citation>
    <scope>NUCLEOTIDE SEQUENCE [LARGE SCALE GENOMIC DNA]</scope>
    <source>
        <strain evidence="10 11">JCM 12520</strain>
    </source>
</reference>
<evidence type="ECO:0000256" key="8">
    <source>
        <dbReference type="ARBA" id="ARBA00047386"/>
    </source>
</evidence>
<feature type="binding site" evidence="9">
    <location>
        <position position="67"/>
    </location>
    <ligand>
        <name>Mg(2+)</name>
        <dbReference type="ChEBI" id="CHEBI:18420"/>
    </ligand>
</feature>
<feature type="binding site" evidence="9">
    <location>
        <begin position="188"/>
        <end position="189"/>
    </location>
    <ligand>
        <name>ATP</name>
        <dbReference type="ChEBI" id="CHEBI:30616"/>
    </ligand>
</feature>
<feature type="binding site" evidence="9">
    <location>
        <position position="56"/>
    </location>
    <ligand>
        <name>substrate</name>
    </ligand>
</feature>
<feature type="binding site" evidence="9">
    <location>
        <begin position="220"/>
        <end position="222"/>
    </location>
    <ligand>
        <name>ATP</name>
        <dbReference type="ChEBI" id="CHEBI:30616"/>
    </ligand>
</feature>
<evidence type="ECO:0000256" key="2">
    <source>
        <dbReference type="ARBA" id="ARBA00022598"/>
    </source>
</evidence>
<gene>
    <name evidence="9 10" type="primary">bioD</name>
    <name evidence="10" type="ORF">ACFFNY_31420</name>
</gene>
<dbReference type="RefSeq" id="WP_344913242.1">
    <property type="nucleotide sequence ID" value="NZ_BAAAYO010000012.1"/>
</dbReference>
<accession>A0ABV5W6V9</accession>
<keyword evidence="6 9" id="KW-0067">ATP-binding</keyword>
<keyword evidence="5 9" id="KW-0093">Biotin biosynthesis</keyword>
<dbReference type="CDD" id="cd03109">
    <property type="entry name" value="DTBS"/>
    <property type="match status" value="1"/>
</dbReference>
<dbReference type="Proteomes" id="UP001589619">
    <property type="component" value="Unassembled WGS sequence"/>
</dbReference>
<evidence type="ECO:0000313" key="11">
    <source>
        <dbReference type="Proteomes" id="UP001589619"/>
    </source>
</evidence>
<dbReference type="Gene3D" id="3.40.50.300">
    <property type="entry name" value="P-loop containing nucleotide triphosphate hydrolases"/>
    <property type="match status" value="1"/>
</dbReference>
<dbReference type="GO" id="GO:0004141">
    <property type="term" value="F:dethiobiotin synthase activity"/>
    <property type="evidence" value="ECO:0007669"/>
    <property type="project" value="UniProtKB-EC"/>
</dbReference>
<feature type="binding site" evidence="9">
    <location>
        <position position="128"/>
    </location>
    <ligand>
        <name>Mg(2+)</name>
        <dbReference type="ChEBI" id="CHEBI:18420"/>
    </ligand>
</feature>
<keyword evidence="11" id="KW-1185">Reference proteome</keyword>
<keyword evidence="3 9" id="KW-0479">Metal-binding</keyword>
<dbReference type="Pfam" id="PF13500">
    <property type="entry name" value="AAA_26"/>
    <property type="match status" value="1"/>
</dbReference>
<organism evidence="10 11">
    <name type="scientific">Paenibacillus hodogayensis</name>
    <dbReference type="NCBI Taxonomy" id="279208"/>
    <lineage>
        <taxon>Bacteria</taxon>
        <taxon>Bacillati</taxon>
        <taxon>Bacillota</taxon>
        <taxon>Bacilli</taxon>
        <taxon>Bacillales</taxon>
        <taxon>Paenibacillaceae</taxon>
        <taxon>Paenibacillus</taxon>
    </lineage>
</organism>
<comment type="subunit">
    <text evidence="9">Homodimer.</text>
</comment>
<comment type="pathway">
    <text evidence="9">Cofactor biosynthesis; biotin biosynthesis; biotin from 7,8-diaminononanoate: step 1/2.</text>
</comment>
<feature type="binding site" evidence="9">
    <location>
        <begin position="128"/>
        <end position="131"/>
    </location>
    <ligand>
        <name>ATP</name>
        <dbReference type="ChEBI" id="CHEBI:30616"/>
    </ligand>
</feature>
<dbReference type="PANTHER" id="PTHR43210">
    <property type="entry name" value="DETHIOBIOTIN SYNTHETASE"/>
    <property type="match status" value="1"/>
</dbReference>